<protein>
    <recommendedName>
        <fullName evidence="1">BTB domain-containing protein</fullName>
    </recommendedName>
</protein>
<evidence type="ECO:0000259" key="1">
    <source>
        <dbReference type="PROSITE" id="PS50097"/>
    </source>
</evidence>
<dbReference type="Proteomes" id="UP000076871">
    <property type="component" value="Unassembled WGS sequence"/>
</dbReference>
<dbReference type="EMBL" id="KV427620">
    <property type="protein sequence ID" value="KZT07195.1"/>
    <property type="molecule type" value="Genomic_DNA"/>
</dbReference>
<sequence length="322" mass="36422">MAAMAGPTPEEQVQDLWYDDGNVILCAGHSWFRVHRTMLLQHSPVFRDMFMIPPSPDVEMIDGCPVIFLPDDPTHLEYLLRTIYYMSRPIIHSNGPAESFLRNSRETRVVLGIISLAHKYLMRDLLSEATKCICARFPSTFAEFVRTMDRPRAYCVSIARPDAILIINVARRIQPSPLDAVLPFVFYLCCQLDPSLLTEGVLSADGTVQRLCTEDLMRCLNGRFAMLKANVEATKCFRLPLSGPLGTCRAIACKRAAREITELAELDGLYSRIDAFASKDAWIVKMAQIFGLCEKCTRGLVEAHYYGREAVWDELTTIFRLD</sequence>
<proteinExistence type="predicted"/>
<dbReference type="Pfam" id="PF00651">
    <property type="entry name" value="BTB"/>
    <property type="match status" value="1"/>
</dbReference>
<dbReference type="AlphaFoldDB" id="A0A165EJQ6"/>
<dbReference type="InParanoid" id="A0A165EJQ6"/>
<gene>
    <name evidence="2" type="ORF">LAESUDRAFT_713694</name>
</gene>
<organism evidence="2 3">
    <name type="scientific">Laetiporus sulphureus 93-53</name>
    <dbReference type="NCBI Taxonomy" id="1314785"/>
    <lineage>
        <taxon>Eukaryota</taxon>
        <taxon>Fungi</taxon>
        <taxon>Dikarya</taxon>
        <taxon>Basidiomycota</taxon>
        <taxon>Agaricomycotina</taxon>
        <taxon>Agaricomycetes</taxon>
        <taxon>Polyporales</taxon>
        <taxon>Laetiporus</taxon>
    </lineage>
</organism>
<dbReference type="SUPFAM" id="SSF54695">
    <property type="entry name" value="POZ domain"/>
    <property type="match status" value="1"/>
</dbReference>
<dbReference type="GeneID" id="63824037"/>
<dbReference type="PROSITE" id="PS50097">
    <property type="entry name" value="BTB"/>
    <property type="match status" value="1"/>
</dbReference>
<evidence type="ECO:0000313" key="2">
    <source>
        <dbReference type="EMBL" id="KZT07195.1"/>
    </source>
</evidence>
<keyword evidence="3" id="KW-1185">Reference proteome</keyword>
<dbReference type="OrthoDB" id="3036049at2759"/>
<accession>A0A165EJQ6</accession>
<dbReference type="RefSeq" id="XP_040764935.1">
    <property type="nucleotide sequence ID" value="XM_040907008.1"/>
</dbReference>
<name>A0A165EJQ6_9APHY</name>
<dbReference type="SMART" id="SM00225">
    <property type="entry name" value="BTB"/>
    <property type="match status" value="1"/>
</dbReference>
<dbReference type="Gene3D" id="3.30.710.10">
    <property type="entry name" value="Potassium Channel Kv1.1, Chain A"/>
    <property type="match status" value="1"/>
</dbReference>
<feature type="domain" description="BTB" evidence="1">
    <location>
        <begin position="21"/>
        <end position="84"/>
    </location>
</feature>
<dbReference type="InterPro" id="IPR000210">
    <property type="entry name" value="BTB/POZ_dom"/>
</dbReference>
<dbReference type="InterPro" id="IPR011333">
    <property type="entry name" value="SKP1/BTB/POZ_sf"/>
</dbReference>
<reference evidence="2 3" key="1">
    <citation type="journal article" date="2016" name="Mol. Biol. Evol.">
        <title>Comparative Genomics of Early-Diverging Mushroom-Forming Fungi Provides Insights into the Origins of Lignocellulose Decay Capabilities.</title>
        <authorList>
            <person name="Nagy L.G."/>
            <person name="Riley R."/>
            <person name="Tritt A."/>
            <person name="Adam C."/>
            <person name="Daum C."/>
            <person name="Floudas D."/>
            <person name="Sun H."/>
            <person name="Yadav J.S."/>
            <person name="Pangilinan J."/>
            <person name="Larsson K.H."/>
            <person name="Matsuura K."/>
            <person name="Barry K."/>
            <person name="Labutti K."/>
            <person name="Kuo R."/>
            <person name="Ohm R.A."/>
            <person name="Bhattacharya S.S."/>
            <person name="Shirouzu T."/>
            <person name="Yoshinaga Y."/>
            <person name="Martin F.M."/>
            <person name="Grigoriev I.V."/>
            <person name="Hibbett D.S."/>
        </authorList>
    </citation>
    <scope>NUCLEOTIDE SEQUENCE [LARGE SCALE GENOMIC DNA]</scope>
    <source>
        <strain evidence="2 3">93-53</strain>
    </source>
</reference>
<evidence type="ECO:0000313" key="3">
    <source>
        <dbReference type="Proteomes" id="UP000076871"/>
    </source>
</evidence>